<proteinExistence type="predicted"/>
<dbReference type="Proteomes" id="UP000682733">
    <property type="component" value="Unassembled WGS sequence"/>
</dbReference>
<evidence type="ECO:0000313" key="3">
    <source>
        <dbReference type="EMBL" id="CAF3646961.1"/>
    </source>
</evidence>
<dbReference type="Proteomes" id="UP000663829">
    <property type="component" value="Unassembled WGS sequence"/>
</dbReference>
<reference evidence="1" key="1">
    <citation type="submission" date="2021-02" db="EMBL/GenBank/DDBJ databases">
        <authorList>
            <person name="Nowell W R."/>
        </authorList>
    </citation>
    <scope>NUCLEOTIDE SEQUENCE</scope>
</reference>
<dbReference type="EMBL" id="CAJOBC010001003">
    <property type="protein sequence ID" value="CAF3646961.1"/>
    <property type="molecule type" value="Genomic_DNA"/>
</dbReference>
<sequence length="73" mass="8676">MQPVRLMEDDLDPINMNRDILFDRNSFGRYLKEAMTGQDKDDIQLAKRIIMLPRVGKRSISDHEIFKIQQEQI</sequence>
<dbReference type="Proteomes" id="UP000677228">
    <property type="component" value="Unassembled WGS sequence"/>
</dbReference>
<dbReference type="OrthoDB" id="10028405at2759"/>
<dbReference type="EMBL" id="CAJNOK010070827">
    <property type="protein sequence ID" value="CAF1662653.1"/>
    <property type="molecule type" value="Genomic_DNA"/>
</dbReference>
<dbReference type="AlphaFoldDB" id="A0A813WLZ7"/>
<evidence type="ECO:0000313" key="4">
    <source>
        <dbReference type="EMBL" id="CAF4522729.1"/>
    </source>
</evidence>
<keyword evidence="5" id="KW-1185">Reference proteome</keyword>
<evidence type="ECO:0000313" key="1">
    <source>
        <dbReference type="EMBL" id="CAF0859325.1"/>
    </source>
</evidence>
<accession>A0A813WLZ7</accession>
<evidence type="ECO:0000313" key="2">
    <source>
        <dbReference type="EMBL" id="CAF1662653.1"/>
    </source>
</evidence>
<dbReference type="Proteomes" id="UP000681722">
    <property type="component" value="Unassembled WGS sequence"/>
</dbReference>
<evidence type="ECO:0000313" key="5">
    <source>
        <dbReference type="Proteomes" id="UP000663829"/>
    </source>
</evidence>
<dbReference type="EMBL" id="CAJNOQ010001003">
    <property type="protein sequence ID" value="CAF0859325.1"/>
    <property type="molecule type" value="Genomic_DNA"/>
</dbReference>
<protein>
    <submittedName>
        <fullName evidence="1">Uncharacterized protein</fullName>
    </submittedName>
</protein>
<gene>
    <name evidence="1" type="ORF">GPM918_LOCUS6500</name>
    <name evidence="2" type="ORF">OVA965_LOCUS45356</name>
    <name evidence="3" type="ORF">SRO942_LOCUS6500</name>
    <name evidence="4" type="ORF">TMI583_LOCUS48778</name>
</gene>
<name>A0A813WLZ7_9BILA</name>
<comment type="caution">
    <text evidence="1">The sequence shown here is derived from an EMBL/GenBank/DDBJ whole genome shotgun (WGS) entry which is preliminary data.</text>
</comment>
<dbReference type="EMBL" id="CAJOBA010101811">
    <property type="protein sequence ID" value="CAF4522729.1"/>
    <property type="molecule type" value="Genomic_DNA"/>
</dbReference>
<organism evidence="1 5">
    <name type="scientific">Didymodactylos carnosus</name>
    <dbReference type="NCBI Taxonomy" id="1234261"/>
    <lineage>
        <taxon>Eukaryota</taxon>
        <taxon>Metazoa</taxon>
        <taxon>Spiralia</taxon>
        <taxon>Gnathifera</taxon>
        <taxon>Rotifera</taxon>
        <taxon>Eurotatoria</taxon>
        <taxon>Bdelloidea</taxon>
        <taxon>Philodinida</taxon>
        <taxon>Philodinidae</taxon>
        <taxon>Didymodactylos</taxon>
    </lineage>
</organism>